<organism evidence="6 7">
    <name type="scientific">Nocardioides luti</name>
    <dbReference type="NCBI Taxonomy" id="2761101"/>
    <lineage>
        <taxon>Bacteria</taxon>
        <taxon>Bacillati</taxon>
        <taxon>Actinomycetota</taxon>
        <taxon>Actinomycetes</taxon>
        <taxon>Propionibacteriales</taxon>
        <taxon>Nocardioidaceae</taxon>
        <taxon>Nocardioides</taxon>
    </lineage>
</organism>
<evidence type="ECO:0000256" key="2">
    <source>
        <dbReference type="ARBA" id="ARBA00023326"/>
    </source>
</evidence>
<feature type="region of interest" description="Disordered" evidence="3">
    <location>
        <begin position="698"/>
        <end position="730"/>
    </location>
</feature>
<dbReference type="Pfam" id="PF00041">
    <property type="entry name" value="fn3"/>
    <property type="match status" value="1"/>
</dbReference>
<dbReference type="Proteomes" id="UP000523955">
    <property type="component" value="Unassembled WGS sequence"/>
</dbReference>
<gene>
    <name evidence="6" type="ORF">H5V45_00990</name>
</gene>
<sequence>MRRQTGSRLGAIVSLSLVLSVLAATGSSAEPGARPATQQRTTQAGTAVATPDLTRVSRSQREEQRQVDLPRAVRGATAIRLLGDQVDEAAALNDTTTDALVDLLLSDRTAWLDPEGAVFFKDEPALAPAKDPVEASAPLDQTFQLHSKPGAQRTIYLDFDGGSASGTQWHTTYPTVPVTQPAWDPNNTPGFDTNELTSIQTVWSSVAEDYAAFDVDVTTADPGPAAINRSSAGDQVYGSHVLITPSTAAAQAICSSSCGGVAYLGVFNFVDSAGGDGYGYHQPAWIFPQLLGNSPKNIAEAASHEVGHNLGLSHDGNATQGYDAGHGVWAPIMGVGYSHPVSQWSKGDYTAANNQEDDLAIIRGVLGLRADETGPSIVAAAPLPSGTAYVATRNDVDTYLLGTCTGTVTVAANTIGTFADLDVKLRILDAAGNEVASADPASAQTDVSNAVGMSASVTKALSGTFYASVDGVGNGTWAGDGYDDYGSIGAYTMSVTGCNGAAPTGTPTAPTSVTATPDATAATVALAWAAPTSPGSSPVTGYVVTRTGDDDTAVQLPAGTTSYTWSGLAASTAYTFKITALNARGPGTTATVSATTASGIVKPGAPQAVTGSWDSLGQSGVLSYSAPAAAGSYPVSSYDIFADSRYLGGTQWTAVGITGLTPGVHTLGVAAVSQAGRGPVVTVTVVVPDRPANDAFAGRTTLPGVSGTVTGTNLESSAEPGDPTPAATRTGAGGASLWYSWTAPASGPATFSTTSTVTGRDTTLGVYYGDLSGFSTIATNDETPSGGHLASVTFEAAAGVTYAIAVDGYRTFAAGVGQFGLTWTGTDTGARPTTSALAVSTSGRSATLTSTVTSTIGQPTGYVEFRDGSVLLGYGDIYGSSNAPSLTVTDLLKGDHTFSAKFVPDDSTLYAGSQASVVRSIAATPSTTTLTATPNAQSVQLSSTVAVTAGTATGTVEFRDDATLVGTASVTGGAAGLTLTGVTPGAHSYTATFVPTDTNRYAASTSPARSVTVDAPPPPTATTTTLSGQVSGRTATLDVAVTAASGTPSGTVQVLDGTTVVGSAPLVASTARLTLTDLTRGTHHFSAQHVPADPTRFAGSQSADLALDVAATPTSTSLDVTVSGRTVTLQTSVAPASAGTVQLRDRGALVGTVALVGGAAAQTLTDVPAGEHAYTASFVPADDLRQAPSTSPTRTVSVQATPTATALGASVDHHRVTLVATVTADGGSPAGIVEVREGTTLLATVPVSGGTASTVLPAVATGDHDYTATFVPTVPTSYAGSVSAARTVSVLATATATALTAEVSGRTVTLTATPSTTDGTLDGSVEFREGATLVGTRPLGSALTLTGVDPGAHGYTATFVPGSTSHATSTSPTRSVTVRVTSTTELAATASGRTVSLDATVSTDGGSPAGTLELRDSGTLLGSTPVTAGAGSWTLSEVTPGDHAYAVTFVPTDGTSYAGSTSPTRTVSIARVATATGLTAAVSARTVTLTATPTTAAGVLAGTVEFREGDVVVGSAPLNGATAVLAVPDVVPGAHSYTAVFLPSGTTYAGSTSGEQTVTVDRVATATGLDVTVEGRSVTLTATPGSDSGSPSGPVTFREGDTVLGVVTPTGATAVLTLTDVTPGAHTYRASFDPTGPVHAPSTSPERTVTVRYPSSTDLSVTKDGRTVSLEAVVTADGGAPIGSVELRDGATLLDSAPVTFGRVAWTFTGVLPGEHAYTATFVPVDAVSFAGSVSPTRTVSVARLASTTDLATVVDGRTVSLTATVRGDAGVPTGSVELREGDTVLDTAPLDGSTASFTLSGVVPGEHTYTAVLVPTGTTYDGSSSAPRTVTVERVATTTTLLAAADGRTVTLTATPTSASGTPTGPVTFREGSTVLGTVAATGGTAVLVLTGVVPGDHAYTATFDPTGPVHAPSSSPERTVTVARVATTTALSVVVDGRSVTLTATPASSGEAPLTGEVELRDGTELLGSVPLADGAAVLTLTGVTPGAHDYRATFVPSGTFYAGSLSPVRSVAVDRVATTTALTATTTGRAVELVATVATATGTPTGNVVLREGDQVLGTVPLAGDTAALTLGDVDPGEHTYTATFVPSGDVHAGSASPARTVTVARLATTTSLTASLTGRTVTLTAASAAGSETPTGAIELRDGDELLATVPLTQGEATTVLTGVLPGVHAYRATYVPSGTRFAGSLSEVRTVVVEKVATTTDLAVTVAGQVVTLAGSVSSSDGTPTGDLVLRRGDTVLATVPLVAGAASKELTGVRPGTSTYTATFVPSGATYAGSTSPARSATVATLVTTTDLAVDVSGRTVTLDASVVSVGDPAVGRVLFTDDGQPVGAGDVVDGAVTVVLDEVEPGDHAYLATFVPADATVHRGSASDVRGGFVDRVATTTGLASSVRGRTVTLTATPASSLGGLQGDVEFTEDGSYVGTVTLTDGTAVLEIPGVSVGTHTYRAVFLPSGGRHVGSTSPVETVAVGVVDTATSLTAEVEGRVVALGAVVTSADGTPAGTVTFLEGGEPVGSADLVEGAAGLVLTGVHPGTHTYTASYASSATDWATSSSAERSVTVERVATQTGLTTSVDVRTVTLGVDVTSADGTPPGAVELREGAQLLDTVPLSDGAASLTLTGVEPGDHVYTATYVPTGGTYLGSTSSVGSVTVAPIVSTTTLDPSVDGRTVTLAPVVTVDSGTVTGSVRVFEGDDLLDTLDAGDASAAVVLSDVVPGEHTYRATFVPADSATYAGSSTGDRTVTVDRVATTTQLTGSADRRTVTLTATVSAASGTASGQVELLEDGYPFDTVPLTSGTAGTVLTHVSTGEHHYSARFLPEGPVHAESTSPVETVTVASVAVPTTTTLQATIDENRYVSLHATVSAEDGFPEGHLQVLDGDQVLASYPASYGELDWSVADVSVGTHRYTARFVPADAGAFEPSQSAPQDVVAPATATATVLTVSSSGSQVLLQASVVAAWGFAAPGGTVQFREGGAVVAEATLGAGNASGVLTDVVGGGHTYTARYVPAGDRFEPSSSASRSVTVAPSGTTTSLDAQQVGRSLVLTGHVSSPLGSPTGLVTFRDGDVVVATAPLTGGEASATLTQVTSGTHPLSASFAATDPAIHSSSSSPVRGVAMLPSATTTSMTAERSSDSVVLTIDVTSPDGVPGGTVAVLEDGAEVGAVALVDGHAVLALTNLSPGAHRYTASYSDPTGTFRGSASPTREITVPTVPSTATTSTTLVADVVRRTVTLTGTVTSPTGAPEGALQLSDDGVVIGSVPVGPGGTGRLVLDAVTAGQHHYTATFVPAAPASYAASVSEPVTATVERTATSTALTGSRSGSTVTLETTVSGLDGTVPVGAVRVLDGGTPVGTVQLVAGRGTLVLTGVASGNHSYQAVFDQTPDVASSSSSPLALTVPAPVVASKTTLTAPKTAKKGTRPVVRIKVLRGATGATGQVVLTYGAKKVTLTLKSGAASFKLPKLAKGKLKLTASYLGNATTSTSSATASTRVK</sequence>
<dbReference type="EMBL" id="JACKXE010000001">
    <property type="protein sequence ID" value="MBB6625883.1"/>
    <property type="molecule type" value="Genomic_DNA"/>
</dbReference>
<dbReference type="InterPro" id="IPR036116">
    <property type="entry name" value="FN3_sf"/>
</dbReference>
<evidence type="ECO:0000259" key="5">
    <source>
        <dbReference type="PROSITE" id="PS50853"/>
    </source>
</evidence>
<dbReference type="Gene3D" id="2.60.40.10">
    <property type="entry name" value="Immunoglobulins"/>
    <property type="match status" value="27"/>
</dbReference>
<feature type="signal peptide" evidence="4">
    <location>
        <begin position="1"/>
        <end position="23"/>
    </location>
</feature>
<evidence type="ECO:0000256" key="3">
    <source>
        <dbReference type="SAM" id="MobiDB-lite"/>
    </source>
</evidence>
<reference evidence="6 7" key="1">
    <citation type="submission" date="2020-08" db="EMBL/GenBank/DDBJ databases">
        <authorList>
            <person name="Seo M.-J."/>
        </authorList>
    </citation>
    <scope>NUCLEOTIDE SEQUENCE [LARGE SCALE GENOMIC DNA]</scope>
    <source>
        <strain evidence="6 7">KIGAM211</strain>
    </source>
</reference>
<dbReference type="GO" id="GO:0000272">
    <property type="term" value="P:polysaccharide catabolic process"/>
    <property type="evidence" value="ECO:0007669"/>
    <property type="project" value="UniProtKB-KW"/>
</dbReference>
<dbReference type="GO" id="GO:0016798">
    <property type="term" value="F:hydrolase activity, acting on glycosyl bonds"/>
    <property type="evidence" value="ECO:0007669"/>
    <property type="project" value="UniProtKB-KW"/>
</dbReference>
<feature type="domain" description="Fibronectin type-III" evidence="5">
    <location>
        <begin position="509"/>
        <end position="604"/>
    </location>
</feature>
<feature type="compositionally biased region" description="Polar residues" evidence="3">
    <location>
        <begin position="707"/>
        <end position="716"/>
    </location>
</feature>
<dbReference type="InterPro" id="IPR032109">
    <property type="entry name" value="Big_3_5"/>
</dbReference>
<dbReference type="SUPFAM" id="SSF49265">
    <property type="entry name" value="Fibronectin type III"/>
    <property type="match status" value="1"/>
</dbReference>
<dbReference type="CDD" id="cd00063">
    <property type="entry name" value="FN3"/>
    <property type="match status" value="1"/>
</dbReference>
<evidence type="ECO:0000313" key="6">
    <source>
        <dbReference type="EMBL" id="MBB6625883.1"/>
    </source>
</evidence>
<accession>A0A7X0RF25</accession>
<dbReference type="PROSITE" id="PS50853">
    <property type="entry name" value="FN3"/>
    <property type="match status" value="1"/>
</dbReference>
<keyword evidence="7" id="KW-1185">Reference proteome</keyword>
<keyword evidence="1" id="KW-0326">Glycosidase</keyword>
<keyword evidence="2" id="KW-0624">Polysaccharide degradation</keyword>
<dbReference type="InterPro" id="IPR013783">
    <property type="entry name" value="Ig-like_fold"/>
</dbReference>
<dbReference type="SUPFAM" id="SSF55486">
    <property type="entry name" value="Metalloproteases ('zincins'), catalytic domain"/>
    <property type="match status" value="1"/>
</dbReference>
<proteinExistence type="predicted"/>
<keyword evidence="4" id="KW-0732">Signal</keyword>
<feature type="region of interest" description="Disordered" evidence="3">
    <location>
        <begin position="1005"/>
        <end position="1027"/>
    </location>
</feature>
<feature type="region of interest" description="Disordered" evidence="3">
    <location>
        <begin position="27"/>
        <end position="46"/>
    </location>
</feature>
<evidence type="ECO:0000256" key="1">
    <source>
        <dbReference type="ARBA" id="ARBA00023295"/>
    </source>
</evidence>
<keyword evidence="2" id="KW-0119">Carbohydrate metabolism</keyword>
<dbReference type="RefSeq" id="WP_185251211.1">
    <property type="nucleotide sequence ID" value="NZ_JACKXE010000001.1"/>
</dbReference>
<dbReference type="Pfam" id="PF16640">
    <property type="entry name" value="Big_3_5"/>
    <property type="match status" value="15"/>
</dbReference>
<evidence type="ECO:0000256" key="4">
    <source>
        <dbReference type="SAM" id="SignalP"/>
    </source>
</evidence>
<dbReference type="InterPro" id="IPR003961">
    <property type="entry name" value="FN3_dom"/>
</dbReference>
<evidence type="ECO:0000313" key="7">
    <source>
        <dbReference type="Proteomes" id="UP000523955"/>
    </source>
</evidence>
<dbReference type="SMART" id="SM00060">
    <property type="entry name" value="FN3"/>
    <property type="match status" value="2"/>
</dbReference>
<comment type="caution">
    <text evidence="6">The sequence shown here is derived from an EMBL/GenBank/DDBJ whole genome shotgun (WGS) entry which is preliminary data.</text>
</comment>
<feature type="chain" id="PRO_5039430625" evidence="4">
    <location>
        <begin position="24"/>
        <end position="3490"/>
    </location>
</feature>
<feature type="compositionally biased region" description="Low complexity" evidence="3">
    <location>
        <begin position="720"/>
        <end position="730"/>
    </location>
</feature>
<feature type="region of interest" description="Disordered" evidence="3">
    <location>
        <begin position="1629"/>
        <end position="1648"/>
    </location>
</feature>
<name>A0A7X0RF25_9ACTN</name>
<protein>
    <submittedName>
        <fullName evidence="6">Ig-like domain repeat protein</fullName>
    </submittedName>
</protein>
<keyword evidence="1" id="KW-0378">Hydrolase</keyword>